<dbReference type="InterPro" id="IPR024389">
    <property type="entry name" value="Gp48_T4-like"/>
</dbReference>
<comment type="caution">
    <text evidence="2">The sequence shown here is derived from an EMBL/GenBank/DDBJ whole genome shotgun (WGS) entry which is preliminary data.</text>
</comment>
<feature type="region of interest" description="Disordered" evidence="1">
    <location>
        <begin position="1"/>
        <end position="36"/>
    </location>
</feature>
<evidence type="ECO:0000256" key="1">
    <source>
        <dbReference type="SAM" id="MobiDB-lite"/>
    </source>
</evidence>
<dbReference type="RefSeq" id="WP_101324507.1">
    <property type="nucleotide sequence ID" value="NZ_NQMM01000026.1"/>
</dbReference>
<reference evidence="2 3" key="1">
    <citation type="journal article" date="2017" name="Front. Microbiol.">
        <title>Strong Genomic and Phenotypic Heterogeneity in the Aeromonas sobria Species Complex.</title>
        <authorList>
            <person name="Gauthier J."/>
            <person name="Vincent A.T."/>
            <person name="Charette S.J."/>
            <person name="Derome N."/>
        </authorList>
    </citation>
    <scope>NUCLEOTIDE SEQUENCE [LARGE SCALE GENOMIC DNA]</scope>
    <source>
        <strain evidence="2 3">TM18</strain>
    </source>
</reference>
<gene>
    <name evidence="2" type="ORF">CJP16_09505</name>
</gene>
<evidence type="ECO:0000313" key="3">
    <source>
        <dbReference type="Proteomes" id="UP000233467"/>
    </source>
</evidence>
<dbReference type="Proteomes" id="UP000233467">
    <property type="component" value="Unassembled WGS sequence"/>
</dbReference>
<dbReference type="Pfam" id="PF11091">
    <property type="entry name" value="T4_tail_cap"/>
    <property type="match status" value="2"/>
</dbReference>
<feature type="compositionally biased region" description="Basic and acidic residues" evidence="1">
    <location>
        <begin position="1"/>
        <end position="14"/>
    </location>
</feature>
<accession>A0A2N3J0G4</accession>
<dbReference type="EMBL" id="NQMM01000026">
    <property type="protein sequence ID" value="PKQ78979.1"/>
    <property type="molecule type" value="Genomic_DNA"/>
</dbReference>
<keyword evidence="3" id="KW-1185">Reference proteome</keyword>
<organism evidence="2 3">
    <name type="scientific">Aeromonas sobria</name>
    <dbReference type="NCBI Taxonomy" id="646"/>
    <lineage>
        <taxon>Bacteria</taxon>
        <taxon>Pseudomonadati</taxon>
        <taxon>Pseudomonadota</taxon>
        <taxon>Gammaproteobacteria</taxon>
        <taxon>Aeromonadales</taxon>
        <taxon>Aeromonadaceae</taxon>
        <taxon>Aeromonas</taxon>
    </lineage>
</organism>
<dbReference type="AlphaFoldDB" id="A0A2N3J0G4"/>
<sequence length="327" mass="35993">MARVEVIDERDQKTTRASNSSPEKSRNTDYEDTTNPIRAYSFPASLNEVDPVSGRPTHSSSLIFHICRAMDGGNLTGQSLKARQDAFLSSPASMKTIGMVQMHMPAMQEDLAHNYAGSDTSVLNDLAESVLKGMGAGGDVWDKVGVGAGVMKERSIDRMMQHGLNSKNVVMETGKITKQRGGLLYNGTGLRSHTFRYTLRPRSIAELKAVGEIIHTFRLFSSGSRSGFDIVDDLTEGSSFGIVSAPPIWFVEERAHDNALRHIDKFFFGPAAVTNVKVNKTPEQIYQTIANTAGDPVEVELEITMQEMIPAYADFWKKTRGLRNSLS</sequence>
<evidence type="ECO:0000313" key="2">
    <source>
        <dbReference type="EMBL" id="PKQ78979.1"/>
    </source>
</evidence>
<name>A0A2N3J0G4_AERSO</name>
<protein>
    <submittedName>
        <fullName evidence="2">Uncharacterized protein</fullName>
    </submittedName>
</protein>
<proteinExistence type="predicted"/>